<evidence type="ECO:0000313" key="3">
    <source>
        <dbReference type="Proteomes" id="UP000626109"/>
    </source>
</evidence>
<organism evidence="2 3">
    <name type="scientific">Polarella glacialis</name>
    <name type="common">Dinoflagellate</name>
    <dbReference type="NCBI Taxonomy" id="89957"/>
    <lineage>
        <taxon>Eukaryota</taxon>
        <taxon>Sar</taxon>
        <taxon>Alveolata</taxon>
        <taxon>Dinophyceae</taxon>
        <taxon>Suessiales</taxon>
        <taxon>Suessiaceae</taxon>
        <taxon>Polarella</taxon>
    </lineage>
</organism>
<sequence>AHKKLEERAAKPAAKVAPPSSGGTLLARKEASKQPKGPLTKFQRQARNKKISEVIRDEQLRKQFGESRDWVPKRRKKSLQDWLPEEYQQDTQEVVPTRRKVSKVDDN</sequence>
<dbReference type="AlphaFoldDB" id="A0A813KCH4"/>
<feature type="non-terminal residue" evidence="2">
    <location>
        <position position="107"/>
    </location>
</feature>
<gene>
    <name evidence="2" type="ORF">PGLA2088_LOCUS30653</name>
</gene>
<accession>A0A813KCH4</accession>
<name>A0A813KCH4_POLGL</name>
<feature type="region of interest" description="Disordered" evidence="1">
    <location>
        <begin position="1"/>
        <end position="54"/>
    </location>
</feature>
<evidence type="ECO:0000256" key="1">
    <source>
        <dbReference type="SAM" id="MobiDB-lite"/>
    </source>
</evidence>
<proteinExistence type="predicted"/>
<feature type="region of interest" description="Disordered" evidence="1">
    <location>
        <begin position="86"/>
        <end position="107"/>
    </location>
</feature>
<dbReference type="EMBL" id="CAJNNW010028918">
    <property type="protein sequence ID" value="CAE8698281.1"/>
    <property type="molecule type" value="Genomic_DNA"/>
</dbReference>
<dbReference type="Proteomes" id="UP000626109">
    <property type="component" value="Unassembled WGS sequence"/>
</dbReference>
<feature type="compositionally biased region" description="Basic and acidic residues" evidence="1">
    <location>
        <begin position="1"/>
        <end position="10"/>
    </location>
</feature>
<reference evidence="2" key="1">
    <citation type="submission" date="2021-02" db="EMBL/GenBank/DDBJ databases">
        <authorList>
            <person name="Dougan E. K."/>
            <person name="Rhodes N."/>
            <person name="Thang M."/>
            <person name="Chan C."/>
        </authorList>
    </citation>
    <scope>NUCLEOTIDE SEQUENCE</scope>
</reference>
<evidence type="ECO:0000313" key="2">
    <source>
        <dbReference type="EMBL" id="CAE8698281.1"/>
    </source>
</evidence>
<protein>
    <submittedName>
        <fullName evidence="2">Uncharacterized protein</fullName>
    </submittedName>
</protein>
<comment type="caution">
    <text evidence="2">The sequence shown here is derived from an EMBL/GenBank/DDBJ whole genome shotgun (WGS) entry which is preliminary data.</text>
</comment>
<feature type="non-terminal residue" evidence="2">
    <location>
        <position position="1"/>
    </location>
</feature>